<dbReference type="GO" id="GO:0030246">
    <property type="term" value="F:carbohydrate binding"/>
    <property type="evidence" value="ECO:0007669"/>
    <property type="project" value="UniProtKB-KW"/>
</dbReference>
<keyword evidence="3" id="KW-0430">Lectin</keyword>
<dbReference type="InterPro" id="IPR016186">
    <property type="entry name" value="C-type_lectin-like/link_sf"/>
</dbReference>
<dbReference type="PaxDb" id="9986-ENSOCUP00000004884"/>
<evidence type="ECO:0000313" key="8">
    <source>
        <dbReference type="Proteomes" id="UP000001811"/>
    </source>
</evidence>
<dbReference type="HOGENOM" id="CLU_049894_18_0_1"/>
<evidence type="ECO:0000256" key="2">
    <source>
        <dbReference type="ARBA" id="ARBA00022525"/>
    </source>
</evidence>
<keyword evidence="8" id="KW-1185">Reference proteome</keyword>
<dbReference type="InterPro" id="IPR050111">
    <property type="entry name" value="C-type_lectin/snaclec_domain"/>
</dbReference>
<dbReference type="FunFam" id="3.10.100.10:FF:000015">
    <property type="entry name" value="C-type lectin Cal"/>
    <property type="match status" value="1"/>
</dbReference>
<dbReference type="PRINTS" id="PR01504">
    <property type="entry name" value="PNCREATITSAP"/>
</dbReference>
<reference evidence="7 8" key="1">
    <citation type="journal article" date="2011" name="Nature">
        <title>A high-resolution map of human evolutionary constraint using 29 mammals.</title>
        <authorList>
            <person name="Lindblad-Toh K."/>
            <person name="Garber M."/>
            <person name="Zuk O."/>
            <person name="Lin M.F."/>
            <person name="Parker B.J."/>
            <person name="Washietl S."/>
            <person name="Kheradpour P."/>
            <person name="Ernst J."/>
            <person name="Jordan G."/>
            <person name="Mauceli E."/>
            <person name="Ward L.D."/>
            <person name="Lowe C.B."/>
            <person name="Holloway A.K."/>
            <person name="Clamp M."/>
            <person name="Gnerre S."/>
            <person name="Alfoldi J."/>
            <person name="Beal K."/>
            <person name="Chang J."/>
            <person name="Clawson H."/>
            <person name="Cuff J."/>
            <person name="Di Palma F."/>
            <person name="Fitzgerald S."/>
            <person name="Flicek P."/>
            <person name="Guttman M."/>
            <person name="Hubisz M.J."/>
            <person name="Jaffe D.B."/>
            <person name="Jungreis I."/>
            <person name="Kent W.J."/>
            <person name="Kostka D."/>
            <person name="Lara M."/>
            <person name="Martins A.L."/>
            <person name="Massingham T."/>
            <person name="Moltke I."/>
            <person name="Raney B.J."/>
            <person name="Rasmussen M.D."/>
            <person name="Robinson J."/>
            <person name="Stark A."/>
            <person name="Vilella A.J."/>
            <person name="Wen J."/>
            <person name="Xie X."/>
            <person name="Zody M.C."/>
            <person name="Baldwin J."/>
            <person name="Bloom T."/>
            <person name="Chin C.W."/>
            <person name="Heiman D."/>
            <person name="Nicol R."/>
            <person name="Nusbaum C."/>
            <person name="Young S."/>
            <person name="Wilkinson J."/>
            <person name="Worley K.C."/>
            <person name="Kovar C.L."/>
            <person name="Muzny D.M."/>
            <person name="Gibbs R.A."/>
            <person name="Cree A."/>
            <person name="Dihn H.H."/>
            <person name="Fowler G."/>
            <person name="Jhangiani S."/>
            <person name="Joshi V."/>
            <person name="Lee S."/>
            <person name="Lewis L.R."/>
            <person name="Nazareth L.V."/>
            <person name="Okwuonu G."/>
            <person name="Santibanez J."/>
            <person name="Warren W.C."/>
            <person name="Mardis E.R."/>
            <person name="Weinstock G.M."/>
            <person name="Wilson R.K."/>
            <person name="Delehaunty K."/>
            <person name="Dooling D."/>
            <person name="Fronik C."/>
            <person name="Fulton L."/>
            <person name="Fulton B."/>
            <person name="Graves T."/>
            <person name="Minx P."/>
            <person name="Sodergren E."/>
            <person name="Birney E."/>
            <person name="Margulies E.H."/>
            <person name="Herrero J."/>
            <person name="Green E.D."/>
            <person name="Haussler D."/>
            <person name="Siepel A."/>
            <person name="Goldman N."/>
            <person name="Pollard K.S."/>
            <person name="Pedersen J.S."/>
            <person name="Lander E.S."/>
            <person name="Kellis M."/>
        </authorList>
    </citation>
    <scope>NUCLEOTIDE SEQUENCE [LARGE SCALE GENOMIC DNA]</scope>
    <source>
        <strain evidence="7 8">Thorbecke inbred</strain>
    </source>
</reference>
<organism evidence="7 8">
    <name type="scientific">Oryctolagus cuniculus</name>
    <name type="common">Rabbit</name>
    <dbReference type="NCBI Taxonomy" id="9986"/>
    <lineage>
        <taxon>Eukaryota</taxon>
        <taxon>Metazoa</taxon>
        <taxon>Chordata</taxon>
        <taxon>Craniata</taxon>
        <taxon>Vertebrata</taxon>
        <taxon>Euteleostomi</taxon>
        <taxon>Mammalia</taxon>
        <taxon>Eutheria</taxon>
        <taxon>Euarchontoglires</taxon>
        <taxon>Glires</taxon>
        <taxon>Lagomorpha</taxon>
        <taxon>Leporidae</taxon>
        <taxon>Oryctolagus</taxon>
    </lineage>
</organism>
<evidence type="ECO:0000256" key="3">
    <source>
        <dbReference type="ARBA" id="ARBA00022734"/>
    </source>
</evidence>
<dbReference type="FunCoup" id="G1SPC3">
    <property type="interactions" value="9"/>
</dbReference>
<evidence type="ECO:0000313" key="7">
    <source>
        <dbReference type="Ensembl" id="ENSOCUP00000004884.3"/>
    </source>
</evidence>
<feature type="signal peptide" evidence="5">
    <location>
        <begin position="1"/>
        <end position="26"/>
    </location>
</feature>
<feature type="chain" id="PRO_5023923401" description="C-type lectin domain-containing protein" evidence="5">
    <location>
        <begin position="27"/>
        <end position="175"/>
    </location>
</feature>
<protein>
    <recommendedName>
        <fullName evidence="6">C-type lectin domain-containing protein</fullName>
    </recommendedName>
</protein>
<keyword evidence="4" id="KW-1015">Disulfide bond</keyword>
<reference evidence="7" key="3">
    <citation type="submission" date="2025-09" db="UniProtKB">
        <authorList>
            <consortium name="Ensembl"/>
        </authorList>
    </citation>
    <scope>IDENTIFICATION</scope>
    <source>
        <strain evidence="7">Thorbecke</strain>
    </source>
</reference>
<dbReference type="SMR" id="G1SPC3"/>
<dbReference type="PANTHER" id="PTHR22803">
    <property type="entry name" value="MANNOSE, PHOSPHOLIPASE, LECTIN RECEPTOR RELATED"/>
    <property type="match status" value="1"/>
</dbReference>
<dbReference type="STRING" id="9986.ENSOCUP00000004884"/>
<dbReference type="GeneTree" id="ENSGT00940000154447"/>
<feature type="domain" description="C-type lectin" evidence="6">
    <location>
        <begin position="47"/>
        <end position="172"/>
    </location>
</feature>
<dbReference type="InParanoid" id="G1SPC3"/>
<sequence>ILLPMALPRTSWMLLSCLMLLSHVQGEDVQQDVASPRINCPPGSKAYGYHCYAVFVTPKSWMDADLACQKRPLGSLVSIHSAAEASFVSSLIRRTGNSQRNIWMGLHDPTQGTESSGEGWEWSSNDLVHYTAWERNPSTATDRGYCGSLTYASKFLRWRDFNCDLQLPYVCKFRY</sequence>
<accession>G1SPC3</accession>
<evidence type="ECO:0000256" key="5">
    <source>
        <dbReference type="SAM" id="SignalP"/>
    </source>
</evidence>
<dbReference type="SUPFAM" id="SSF56436">
    <property type="entry name" value="C-type lectin-like"/>
    <property type="match status" value="1"/>
</dbReference>
<keyword evidence="5" id="KW-0732">Signal</keyword>
<evidence type="ECO:0000256" key="4">
    <source>
        <dbReference type="ARBA" id="ARBA00023157"/>
    </source>
</evidence>
<dbReference type="EMBL" id="AAGW02007102">
    <property type="status" value="NOT_ANNOTATED_CDS"/>
    <property type="molecule type" value="Genomic_DNA"/>
</dbReference>
<name>G1SPC3_RABIT</name>
<dbReference type="PROSITE" id="PS50041">
    <property type="entry name" value="C_TYPE_LECTIN_2"/>
    <property type="match status" value="1"/>
</dbReference>
<dbReference type="GO" id="GO:0005576">
    <property type="term" value="C:extracellular region"/>
    <property type="evidence" value="ECO:0007669"/>
    <property type="project" value="UniProtKB-SubCell"/>
</dbReference>
<dbReference type="InterPro" id="IPR001304">
    <property type="entry name" value="C-type_lectin-like"/>
</dbReference>
<evidence type="ECO:0000259" key="6">
    <source>
        <dbReference type="PROSITE" id="PS50041"/>
    </source>
</evidence>
<dbReference type="PROSITE" id="PS00615">
    <property type="entry name" value="C_TYPE_LECTIN_1"/>
    <property type="match status" value="1"/>
</dbReference>
<comment type="subcellular location">
    <subcellularLocation>
        <location evidence="1">Secreted</location>
    </subcellularLocation>
</comment>
<proteinExistence type="predicted"/>
<dbReference type="Proteomes" id="UP000001811">
    <property type="component" value="Chromosome 2"/>
</dbReference>
<dbReference type="AlphaFoldDB" id="G1SPC3"/>
<reference evidence="7" key="2">
    <citation type="submission" date="2025-08" db="UniProtKB">
        <authorList>
            <consortium name="Ensembl"/>
        </authorList>
    </citation>
    <scope>IDENTIFICATION</scope>
    <source>
        <strain evidence="7">Thorbecke</strain>
    </source>
</reference>
<dbReference type="InterPro" id="IPR018378">
    <property type="entry name" value="C-type_lectin_CS"/>
</dbReference>
<dbReference type="Pfam" id="PF00059">
    <property type="entry name" value="Lectin_C"/>
    <property type="match status" value="1"/>
</dbReference>
<evidence type="ECO:0000256" key="1">
    <source>
        <dbReference type="ARBA" id="ARBA00004613"/>
    </source>
</evidence>
<dbReference type="InterPro" id="IPR016187">
    <property type="entry name" value="CTDL_fold"/>
</dbReference>
<dbReference type="SMART" id="SM00034">
    <property type="entry name" value="CLECT"/>
    <property type="match status" value="1"/>
</dbReference>
<dbReference type="eggNOG" id="KOG4297">
    <property type="taxonomic scope" value="Eukaryota"/>
</dbReference>
<dbReference type="Ensembl" id="ENSOCUT00000005629.3">
    <property type="protein sequence ID" value="ENSOCUP00000004884.3"/>
    <property type="gene ID" value="ENSOCUG00000005632.3"/>
</dbReference>
<dbReference type="Gene3D" id="3.10.100.10">
    <property type="entry name" value="Mannose-Binding Protein A, subunit A"/>
    <property type="match status" value="1"/>
</dbReference>
<dbReference type="Bgee" id="ENSOCUG00000005632">
    <property type="expression patterns" value="Expressed in embryo and 2 other cell types or tissues"/>
</dbReference>
<keyword evidence="2" id="KW-0964">Secreted</keyword>